<evidence type="ECO:0000256" key="6">
    <source>
        <dbReference type="ARBA" id="ARBA00023065"/>
    </source>
</evidence>
<dbReference type="InterPro" id="IPR006036">
    <property type="entry name" value="K_uptake_TrkA"/>
</dbReference>
<dbReference type="SUPFAM" id="SSF51735">
    <property type="entry name" value="NAD(P)-binding Rossmann-fold domains"/>
    <property type="match status" value="1"/>
</dbReference>
<keyword evidence="6" id="KW-0406">Ion transport</keyword>
<proteinExistence type="predicted"/>
<keyword evidence="3" id="KW-0633">Potassium transport</keyword>
<name>A0A1I0Q9I0_9FIRM</name>
<evidence type="ECO:0000259" key="8">
    <source>
        <dbReference type="PROSITE" id="PS51202"/>
    </source>
</evidence>
<evidence type="ECO:0000256" key="2">
    <source>
        <dbReference type="ARBA" id="ARBA00022448"/>
    </source>
</evidence>
<dbReference type="Gene3D" id="3.40.50.720">
    <property type="entry name" value="NAD(P)-binding Rossmann-like Domain"/>
    <property type="match status" value="1"/>
</dbReference>
<dbReference type="GO" id="GO:0005886">
    <property type="term" value="C:plasma membrane"/>
    <property type="evidence" value="ECO:0007669"/>
    <property type="project" value="InterPro"/>
</dbReference>
<dbReference type="RefSeq" id="WP_092453709.1">
    <property type="nucleotide sequence ID" value="NZ_FOJI01000007.1"/>
</dbReference>
<dbReference type="PRINTS" id="PR00335">
    <property type="entry name" value="KUPTAKETRKA"/>
</dbReference>
<keyword evidence="4" id="KW-0630">Potassium</keyword>
<dbReference type="GO" id="GO:0015079">
    <property type="term" value="F:potassium ion transmembrane transporter activity"/>
    <property type="evidence" value="ECO:0007669"/>
    <property type="project" value="InterPro"/>
</dbReference>
<gene>
    <name evidence="9" type="ORF">SAMN05421659_107115</name>
</gene>
<dbReference type="STRING" id="99656.SAMN05421659_107115"/>
<dbReference type="InterPro" id="IPR036721">
    <property type="entry name" value="RCK_C_sf"/>
</dbReference>
<feature type="domain" description="RCK C-terminal" evidence="8">
    <location>
        <begin position="139"/>
        <end position="218"/>
    </location>
</feature>
<dbReference type="PROSITE" id="PS51201">
    <property type="entry name" value="RCK_N"/>
    <property type="match status" value="1"/>
</dbReference>
<evidence type="ECO:0000256" key="1">
    <source>
        <dbReference type="ARBA" id="ARBA00017378"/>
    </source>
</evidence>
<dbReference type="AlphaFoldDB" id="A0A1I0Q9I0"/>
<evidence type="ECO:0000313" key="10">
    <source>
        <dbReference type="Proteomes" id="UP000199701"/>
    </source>
</evidence>
<dbReference type="Pfam" id="PF02254">
    <property type="entry name" value="TrkA_N"/>
    <property type="match status" value="1"/>
</dbReference>
<dbReference type="PROSITE" id="PS51202">
    <property type="entry name" value="RCK_C"/>
    <property type="match status" value="1"/>
</dbReference>
<keyword evidence="10" id="KW-1185">Reference proteome</keyword>
<accession>A0A1I0Q9I0</accession>
<dbReference type="PANTHER" id="PTHR43833">
    <property type="entry name" value="POTASSIUM CHANNEL PROTEIN 2-RELATED-RELATED"/>
    <property type="match status" value="1"/>
</dbReference>
<dbReference type="SUPFAM" id="SSF116726">
    <property type="entry name" value="TrkA C-terminal domain-like"/>
    <property type="match status" value="1"/>
</dbReference>
<feature type="domain" description="RCK N-terminal" evidence="7">
    <location>
        <begin position="1"/>
        <end position="119"/>
    </location>
</feature>
<keyword evidence="2" id="KW-0813">Transport</keyword>
<dbReference type="Proteomes" id="UP000199701">
    <property type="component" value="Unassembled WGS sequence"/>
</dbReference>
<dbReference type="InterPro" id="IPR050721">
    <property type="entry name" value="Trk_Ktr_HKT_K-transport"/>
</dbReference>
<evidence type="ECO:0000256" key="3">
    <source>
        <dbReference type="ARBA" id="ARBA00022538"/>
    </source>
</evidence>
<evidence type="ECO:0000256" key="5">
    <source>
        <dbReference type="ARBA" id="ARBA00023027"/>
    </source>
</evidence>
<organism evidence="9 10">
    <name type="scientific">[Clostridium] fimetarium</name>
    <dbReference type="NCBI Taxonomy" id="99656"/>
    <lineage>
        <taxon>Bacteria</taxon>
        <taxon>Bacillati</taxon>
        <taxon>Bacillota</taxon>
        <taxon>Clostridia</taxon>
        <taxon>Lachnospirales</taxon>
        <taxon>Lachnospiraceae</taxon>
    </lineage>
</organism>
<evidence type="ECO:0000313" key="9">
    <source>
        <dbReference type="EMBL" id="SEW23686.1"/>
    </source>
</evidence>
<evidence type="ECO:0000256" key="4">
    <source>
        <dbReference type="ARBA" id="ARBA00022958"/>
    </source>
</evidence>
<reference evidence="9 10" key="1">
    <citation type="submission" date="2016-10" db="EMBL/GenBank/DDBJ databases">
        <authorList>
            <person name="de Groot N.N."/>
        </authorList>
    </citation>
    <scope>NUCLEOTIDE SEQUENCE [LARGE SCALE GENOMIC DNA]</scope>
    <source>
        <strain evidence="9 10">DSM 9179</strain>
    </source>
</reference>
<sequence length="218" mass="24030">MKVIIIGGDQVGAYLATLLLSNGHEVQLIEQSEKTYNKLLKEMPSELLVLGNESDTEILKKAGIESADVVVAVSRADETNLVVSTLAKMEFRVPRVVSMVNNPKNAWLYNGQMGVDVCVNQAEILAKLVVEDMDLKDMFTVLKLNSGEYSIVQINVVEEAKANNQYIKDLLIPKKTVLISITRNGTVLIPKGDTQILVGDEILALTDESSRKVLKEIF</sequence>
<dbReference type="InterPro" id="IPR006037">
    <property type="entry name" value="RCK_C"/>
</dbReference>
<dbReference type="PANTHER" id="PTHR43833:SF5">
    <property type="entry name" value="TRK SYSTEM POTASSIUM UPTAKE PROTEIN TRKA"/>
    <property type="match status" value="1"/>
</dbReference>
<evidence type="ECO:0000259" key="7">
    <source>
        <dbReference type="PROSITE" id="PS51201"/>
    </source>
</evidence>
<dbReference type="EMBL" id="FOJI01000007">
    <property type="protein sequence ID" value="SEW23686.1"/>
    <property type="molecule type" value="Genomic_DNA"/>
</dbReference>
<dbReference type="InterPro" id="IPR003148">
    <property type="entry name" value="RCK_N"/>
</dbReference>
<dbReference type="InterPro" id="IPR036291">
    <property type="entry name" value="NAD(P)-bd_dom_sf"/>
</dbReference>
<dbReference type="OrthoDB" id="9775180at2"/>
<dbReference type="Pfam" id="PF02080">
    <property type="entry name" value="TrkA_C"/>
    <property type="match status" value="1"/>
</dbReference>
<keyword evidence="5" id="KW-0520">NAD</keyword>
<dbReference type="Gene3D" id="3.30.70.1450">
    <property type="entry name" value="Regulator of K+ conductance, C-terminal domain"/>
    <property type="match status" value="1"/>
</dbReference>
<protein>
    <recommendedName>
        <fullName evidence="1">Trk system potassium uptake protein TrkA</fullName>
    </recommendedName>
</protein>